<evidence type="ECO:0000259" key="2">
    <source>
        <dbReference type="Pfam" id="PF00144"/>
    </source>
</evidence>
<dbReference type="InterPro" id="IPR001466">
    <property type="entry name" value="Beta-lactam-related"/>
</dbReference>
<dbReference type="InterPro" id="IPR050491">
    <property type="entry name" value="AmpC-like"/>
</dbReference>
<dbReference type="Proteomes" id="UP000193144">
    <property type="component" value="Unassembled WGS sequence"/>
</dbReference>
<gene>
    <name evidence="3" type="ORF">BCR34DRAFT_142085</name>
</gene>
<name>A0A1Y1YLR0_9PLEO</name>
<dbReference type="PANTHER" id="PTHR46825">
    <property type="entry name" value="D-ALANYL-D-ALANINE-CARBOXYPEPTIDASE/ENDOPEPTIDASE AMPH"/>
    <property type="match status" value="1"/>
</dbReference>
<keyword evidence="4" id="KW-1185">Reference proteome</keyword>
<dbReference type="InterPro" id="IPR012338">
    <property type="entry name" value="Beta-lactam/transpept-like"/>
</dbReference>
<comment type="similarity">
    <text evidence="1">Belongs to the peptidase S12 family.</text>
</comment>
<dbReference type="AlphaFoldDB" id="A0A1Y1YLR0"/>
<proteinExistence type="inferred from homology"/>
<organism evidence="3 4">
    <name type="scientific">Clohesyomyces aquaticus</name>
    <dbReference type="NCBI Taxonomy" id="1231657"/>
    <lineage>
        <taxon>Eukaryota</taxon>
        <taxon>Fungi</taxon>
        <taxon>Dikarya</taxon>
        <taxon>Ascomycota</taxon>
        <taxon>Pezizomycotina</taxon>
        <taxon>Dothideomycetes</taxon>
        <taxon>Pleosporomycetidae</taxon>
        <taxon>Pleosporales</taxon>
        <taxon>Lindgomycetaceae</taxon>
        <taxon>Clohesyomyces</taxon>
    </lineage>
</organism>
<evidence type="ECO:0000313" key="4">
    <source>
        <dbReference type="Proteomes" id="UP000193144"/>
    </source>
</evidence>
<dbReference type="EMBL" id="MCFA01000206">
    <property type="protein sequence ID" value="ORX98935.1"/>
    <property type="molecule type" value="Genomic_DNA"/>
</dbReference>
<evidence type="ECO:0000256" key="1">
    <source>
        <dbReference type="ARBA" id="ARBA00038215"/>
    </source>
</evidence>
<dbReference type="Gene3D" id="3.40.710.10">
    <property type="entry name" value="DD-peptidase/beta-lactamase superfamily"/>
    <property type="match status" value="1"/>
</dbReference>
<dbReference type="SUPFAM" id="SSF56601">
    <property type="entry name" value="beta-lactamase/transpeptidase-like"/>
    <property type="match status" value="1"/>
</dbReference>
<sequence length="136" mass="15214">MVGFERLRSRFRYNNIAFAVLGEIITKVSGRPYHILLQENILAPLGIARTLVEKDQDLLESTSLAYSTLVNGEPYNVPLPGITTDTAMVSAGGLLTTANDLSKYCKFLLESWSAGEERVFRRNQDSRAFPEHTMAF</sequence>
<dbReference type="OrthoDB" id="5946976at2759"/>
<feature type="domain" description="Beta-lactamase-related" evidence="2">
    <location>
        <begin position="9"/>
        <end position="116"/>
    </location>
</feature>
<reference evidence="3 4" key="1">
    <citation type="submission" date="2016-07" db="EMBL/GenBank/DDBJ databases">
        <title>Pervasive Adenine N6-methylation of Active Genes in Fungi.</title>
        <authorList>
            <consortium name="DOE Joint Genome Institute"/>
            <person name="Mondo S.J."/>
            <person name="Dannebaum R.O."/>
            <person name="Kuo R.C."/>
            <person name="Labutti K."/>
            <person name="Haridas S."/>
            <person name="Kuo A."/>
            <person name="Salamov A."/>
            <person name="Ahrendt S.R."/>
            <person name="Lipzen A."/>
            <person name="Sullivan W."/>
            <person name="Andreopoulos W.B."/>
            <person name="Clum A."/>
            <person name="Lindquist E."/>
            <person name="Daum C."/>
            <person name="Ramamoorthy G.K."/>
            <person name="Gryganskyi A."/>
            <person name="Culley D."/>
            <person name="Magnuson J.K."/>
            <person name="James T.Y."/>
            <person name="O'Malley M.A."/>
            <person name="Stajich J.E."/>
            <person name="Spatafora J.W."/>
            <person name="Visel A."/>
            <person name="Grigoriev I.V."/>
        </authorList>
    </citation>
    <scope>NUCLEOTIDE SEQUENCE [LARGE SCALE GENOMIC DNA]</scope>
    <source>
        <strain evidence="3 4">CBS 115471</strain>
    </source>
</reference>
<dbReference type="Pfam" id="PF00144">
    <property type="entry name" value="Beta-lactamase"/>
    <property type="match status" value="1"/>
</dbReference>
<protein>
    <submittedName>
        <fullName evidence="3">Beta-lactamase/transpeptidase-like protein</fullName>
    </submittedName>
</protein>
<accession>A0A1Y1YLR0</accession>
<dbReference type="PANTHER" id="PTHR46825:SF9">
    <property type="entry name" value="BETA-LACTAMASE-RELATED DOMAIN-CONTAINING PROTEIN"/>
    <property type="match status" value="1"/>
</dbReference>
<comment type="caution">
    <text evidence="3">The sequence shown here is derived from an EMBL/GenBank/DDBJ whole genome shotgun (WGS) entry which is preliminary data.</text>
</comment>
<evidence type="ECO:0000313" key="3">
    <source>
        <dbReference type="EMBL" id="ORX98935.1"/>
    </source>
</evidence>